<dbReference type="InterPro" id="IPR043128">
    <property type="entry name" value="Rev_trsase/Diguanyl_cyclase"/>
</dbReference>
<feature type="coiled-coil region" evidence="3">
    <location>
        <begin position="169"/>
        <end position="196"/>
    </location>
</feature>
<comment type="caution">
    <text evidence="5">The sequence shown here is derived from an EMBL/GenBank/DDBJ whole genome shotgun (WGS) entry which is preliminary data.</text>
</comment>
<dbReference type="InterPro" id="IPR029016">
    <property type="entry name" value="GAF-like_dom_sf"/>
</dbReference>
<accession>A0A317E5G2</accession>
<keyword evidence="6" id="KW-1185">Reference proteome</keyword>
<dbReference type="EC" id="2.7.7.65" evidence="1"/>
<keyword evidence="3" id="KW-0175">Coiled coil</keyword>
<evidence type="ECO:0000313" key="6">
    <source>
        <dbReference type="Proteomes" id="UP000246077"/>
    </source>
</evidence>
<dbReference type="Pfam" id="PF13185">
    <property type="entry name" value="GAF_2"/>
    <property type="match status" value="1"/>
</dbReference>
<sequence>MSIGEAAATERYLRGMERLLRAVQELSLARTVGEVQRIVRTVARELTGADGATFVLNDGSFCHYADEDAIGPLWKGKRFPKEICISGWVMNNRRQVVIPDISVDGRIPQDAYRPTFVKSLAMVPIRAMDPIGAIGNYWAALHEPGPEDMQLLQALADSTSIAMENVGVYAELERRVEDRTRQLAEANREIEALSVTDEMTGLHNRRGFYREAERILNRHHCVLAFIDVDGLKQVNDRLGHAAGDAMLIDVARALRDAFRASDVIARMGGDEFCVLVTDTSVDLAALRAAFEARLEEFNAGAAAPYRLSASIGLIAALPADLDGLDRMIAEADKRMYAEKQAKKAA</sequence>
<dbReference type="SUPFAM" id="SSF55781">
    <property type="entry name" value="GAF domain-like"/>
    <property type="match status" value="1"/>
</dbReference>
<dbReference type="GO" id="GO:0043709">
    <property type="term" value="P:cell adhesion involved in single-species biofilm formation"/>
    <property type="evidence" value="ECO:0007669"/>
    <property type="project" value="TreeGrafter"/>
</dbReference>
<dbReference type="GO" id="GO:1902201">
    <property type="term" value="P:negative regulation of bacterial-type flagellum-dependent cell motility"/>
    <property type="evidence" value="ECO:0007669"/>
    <property type="project" value="TreeGrafter"/>
</dbReference>
<dbReference type="GO" id="GO:0052621">
    <property type="term" value="F:diguanylate cyclase activity"/>
    <property type="evidence" value="ECO:0007669"/>
    <property type="project" value="UniProtKB-EC"/>
</dbReference>
<dbReference type="CDD" id="cd01949">
    <property type="entry name" value="GGDEF"/>
    <property type="match status" value="1"/>
</dbReference>
<dbReference type="SUPFAM" id="SSF55073">
    <property type="entry name" value="Nucleotide cyclase"/>
    <property type="match status" value="1"/>
</dbReference>
<name>A0A317E5G2_9PROT</name>
<dbReference type="Proteomes" id="UP000246077">
    <property type="component" value="Unassembled WGS sequence"/>
</dbReference>
<organism evidence="5 6">
    <name type="scientific">Zavarzinia compransoris</name>
    <dbReference type="NCBI Taxonomy" id="1264899"/>
    <lineage>
        <taxon>Bacteria</taxon>
        <taxon>Pseudomonadati</taxon>
        <taxon>Pseudomonadota</taxon>
        <taxon>Alphaproteobacteria</taxon>
        <taxon>Rhodospirillales</taxon>
        <taxon>Zavarziniaceae</taxon>
        <taxon>Zavarzinia</taxon>
    </lineage>
</organism>
<dbReference type="EMBL" id="QGLF01000002">
    <property type="protein sequence ID" value="PWR22378.1"/>
    <property type="molecule type" value="Genomic_DNA"/>
</dbReference>
<evidence type="ECO:0000313" key="5">
    <source>
        <dbReference type="EMBL" id="PWR22378.1"/>
    </source>
</evidence>
<protein>
    <recommendedName>
        <fullName evidence="1">diguanylate cyclase</fullName>
        <ecNumber evidence="1">2.7.7.65</ecNumber>
    </recommendedName>
</protein>
<dbReference type="RefSeq" id="WP_109921022.1">
    <property type="nucleotide sequence ID" value="NZ_QGLF01000002.1"/>
</dbReference>
<dbReference type="Gene3D" id="3.30.450.40">
    <property type="match status" value="1"/>
</dbReference>
<reference evidence="6" key="1">
    <citation type="submission" date="2018-05" db="EMBL/GenBank/DDBJ databases">
        <title>Zavarzinia sp. HR-AS.</title>
        <authorList>
            <person name="Lee Y."/>
            <person name="Jeon C.O."/>
        </authorList>
    </citation>
    <scope>NUCLEOTIDE SEQUENCE [LARGE SCALE GENOMIC DNA]</scope>
    <source>
        <strain evidence="6">DSM 1231</strain>
    </source>
</reference>
<dbReference type="PANTHER" id="PTHR45138">
    <property type="entry name" value="REGULATORY COMPONENTS OF SENSORY TRANSDUCTION SYSTEM"/>
    <property type="match status" value="1"/>
</dbReference>
<dbReference type="Pfam" id="PF00990">
    <property type="entry name" value="GGDEF"/>
    <property type="match status" value="1"/>
</dbReference>
<dbReference type="AlphaFoldDB" id="A0A317E5G2"/>
<comment type="catalytic activity">
    <reaction evidence="2">
        <text>2 GTP = 3',3'-c-di-GMP + 2 diphosphate</text>
        <dbReference type="Rhea" id="RHEA:24898"/>
        <dbReference type="ChEBI" id="CHEBI:33019"/>
        <dbReference type="ChEBI" id="CHEBI:37565"/>
        <dbReference type="ChEBI" id="CHEBI:58805"/>
        <dbReference type="EC" id="2.7.7.65"/>
    </reaction>
</comment>
<dbReference type="PROSITE" id="PS50887">
    <property type="entry name" value="GGDEF"/>
    <property type="match status" value="1"/>
</dbReference>
<dbReference type="SMART" id="SM00065">
    <property type="entry name" value="GAF"/>
    <property type="match status" value="1"/>
</dbReference>
<gene>
    <name evidence="5" type="ORF">DKG75_10545</name>
</gene>
<dbReference type="InterPro" id="IPR003018">
    <property type="entry name" value="GAF"/>
</dbReference>
<dbReference type="InterPro" id="IPR000160">
    <property type="entry name" value="GGDEF_dom"/>
</dbReference>
<dbReference type="InterPro" id="IPR029787">
    <property type="entry name" value="Nucleotide_cyclase"/>
</dbReference>
<feature type="domain" description="GGDEF" evidence="4">
    <location>
        <begin position="219"/>
        <end position="345"/>
    </location>
</feature>
<dbReference type="Gene3D" id="3.30.70.270">
    <property type="match status" value="1"/>
</dbReference>
<evidence type="ECO:0000256" key="1">
    <source>
        <dbReference type="ARBA" id="ARBA00012528"/>
    </source>
</evidence>
<evidence type="ECO:0000259" key="4">
    <source>
        <dbReference type="PROSITE" id="PS50887"/>
    </source>
</evidence>
<dbReference type="OrthoDB" id="9812260at2"/>
<evidence type="ECO:0000256" key="3">
    <source>
        <dbReference type="SAM" id="Coils"/>
    </source>
</evidence>
<dbReference type="PANTHER" id="PTHR45138:SF9">
    <property type="entry name" value="DIGUANYLATE CYCLASE DGCM-RELATED"/>
    <property type="match status" value="1"/>
</dbReference>
<evidence type="ECO:0000256" key="2">
    <source>
        <dbReference type="ARBA" id="ARBA00034247"/>
    </source>
</evidence>
<dbReference type="GO" id="GO:0005886">
    <property type="term" value="C:plasma membrane"/>
    <property type="evidence" value="ECO:0007669"/>
    <property type="project" value="TreeGrafter"/>
</dbReference>
<proteinExistence type="predicted"/>
<dbReference type="NCBIfam" id="TIGR00254">
    <property type="entry name" value="GGDEF"/>
    <property type="match status" value="1"/>
</dbReference>
<dbReference type="InterPro" id="IPR050469">
    <property type="entry name" value="Diguanylate_Cyclase"/>
</dbReference>
<dbReference type="SMART" id="SM00267">
    <property type="entry name" value="GGDEF"/>
    <property type="match status" value="1"/>
</dbReference>